<feature type="region of interest" description="Disordered" evidence="8">
    <location>
        <begin position="437"/>
        <end position="459"/>
    </location>
</feature>
<feature type="region of interest" description="Disordered" evidence="8">
    <location>
        <begin position="33"/>
        <end position="57"/>
    </location>
</feature>
<evidence type="ECO:0000259" key="9">
    <source>
        <dbReference type="PROSITE" id="PS50235"/>
    </source>
</evidence>
<evidence type="ECO:0000313" key="10">
    <source>
        <dbReference type="EMBL" id="CAE0689232.1"/>
    </source>
</evidence>
<dbReference type="OrthoDB" id="27652at2759"/>
<dbReference type="InterPro" id="IPR050164">
    <property type="entry name" value="Peptidase_C19"/>
</dbReference>
<evidence type="ECO:0000256" key="1">
    <source>
        <dbReference type="ARBA" id="ARBA00000707"/>
    </source>
</evidence>
<evidence type="ECO:0000256" key="5">
    <source>
        <dbReference type="ARBA" id="ARBA00022801"/>
    </source>
</evidence>
<feature type="compositionally biased region" description="Acidic residues" evidence="8">
    <location>
        <begin position="587"/>
        <end position="597"/>
    </location>
</feature>
<dbReference type="PANTHER" id="PTHR24006">
    <property type="entry name" value="UBIQUITIN CARBOXYL-TERMINAL HYDROLASE"/>
    <property type="match status" value="1"/>
</dbReference>
<keyword evidence="6 7" id="KW-0788">Thiol protease</keyword>
<dbReference type="Pfam" id="PF00443">
    <property type="entry name" value="UCH"/>
    <property type="match status" value="1"/>
</dbReference>
<protein>
    <recommendedName>
        <fullName evidence="7">Ubiquitin carboxyl-terminal hydrolase</fullName>
        <ecNumber evidence="7">3.4.19.12</ecNumber>
    </recommendedName>
</protein>
<dbReference type="PROSITE" id="PS00973">
    <property type="entry name" value="USP_2"/>
    <property type="match status" value="1"/>
</dbReference>
<evidence type="ECO:0000256" key="6">
    <source>
        <dbReference type="ARBA" id="ARBA00022807"/>
    </source>
</evidence>
<dbReference type="EC" id="3.4.19.12" evidence="7"/>
<feature type="compositionally biased region" description="Basic residues" evidence="8">
    <location>
        <begin position="442"/>
        <end position="451"/>
    </location>
</feature>
<evidence type="ECO:0000313" key="12">
    <source>
        <dbReference type="Proteomes" id="UP000789595"/>
    </source>
</evidence>
<dbReference type="PROSITE" id="PS00972">
    <property type="entry name" value="USP_1"/>
    <property type="match status" value="1"/>
</dbReference>
<dbReference type="GO" id="GO:0016579">
    <property type="term" value="P:protein deubiquitination"/>
    <property type="evidence" value="ECO:0007669"/>
    <property type="project" value="InterPro"/>
</dbReference>
<keyword evidence="5 7" id="KW-0378">Hydrolase</keyword>
<feature type="region of interest" description="Disordered" evidence="8">
    <location>
        <begin position="570"/>
        <end position="610"/>
    </location>
</feature>
<feature type="compositionally biased region" description="Basic and acidic residues" evidence="8">
    <location>
        <begin position="735"/>
        <end position="753"/>
    </location>
</feature>
<name>A0A7S3ZPD7_9STRA</name>
<dbReference type="EMBL" id="CAKKNE010000004">
    <property type="protein sequence ID" value="CAH0373409.1"/>
    <property type="molecule type" value="Genomic_DNA"/>
</dbReference>
<comment type="similarity">
    <text evidence="2 7">Belongs to the peptidase C19 family.</text>
</comment>
<dbReference type="PANTHER" id="PTHR24006:SF758">
    <property type="entry name" value="UBIQUITIN CARBOXYL-TERMINAL HYDROLASE 36"/>
    <property type="match status" value="1"/>
</dbReference>
<reference evidence="11" key="2">
    <citation type="submission" date="2021-11" db="EMBL/GenBank/DDBJ databases">
        <authorList>
            <consortium name="Genoscope - CEA"/>
            <person name="William W."/>
        </authorList>
    </citation>
    <scope>NUCLEOTIDE SEQUENCE</scope>
</reference>
<organism evidence="10">
    <name type="scientific">Pelagomonas calceolata</name>
    <dbReference type="NCBI Taxonomy" id="35677"/>
    <lineage>
        <taxon>Eukaryota</taxon>
        <taxon>Sar</taxon>
        <taxon>Stramenopiles</taxon>
        <taxon>Ochrophyta</taxon>
        <taxon>Pelagophyceae</taxon>
        <taxon>Pelagomonadales</taxon>
        <taxon>Pelagomonadaceae</taxon>
        <taxon>Pelagomonas</taxon>
    </lineage>
</organism>
<dbReference type="GO" id="GO:0005634">
    <property type="term" value="C:nucleus"/>
    <property type="evidence" value="ECO:0007669"/>
    <property type="project" value="TreeGrafter"/>
</dbReference>
<sequence length="753" mass="83348">MKAHARRAVRDDAAARRKPLAFVGASRVESGARVANGRVLNPQRDPATTPREAEDATREAVEARRTHLEDAPAARGLRNLGNTCFLNATLQALRSVPGVAQTLGDSRWPLAERGADVAAAFRAALNPRETAPRNLVKRLRRINRGFRLGRQEDAHELLRALLDASSSGFAKLHREDKRGPVEALFEGRSTSTLTCPECGYASKTTEPFLDLSLEPLESVNQALKAWSAPETLSSSDAWRCGGCDKRVRATKALGVQDYPEALVVHLKRFRAAQLQRRRRRQPQKIERRVAFDTRWSPTDSASYDLTGVVIHHGSTTRGGHYTAYARSQNKWWHYDDSRVTTVKESEVLRSKAYLLFYARNSQKRARIDSVDLPSRRKRPKPSLVTVDSAPLLEAKFRLMAAFERRFKRVVVKHGAAGLKRRVVKPLGARGAALKAKSAANQLRRRQSRRSATRSSSRREASEKYLRVAKDVLTEEQYAAFVELARTVVQGCTEQEEFQCIEKVERLFEGHGLLKHHFNLILPGSFDVPQSKQTELHGVEDYARRRREGTLPAGVVSQPEASRQLGGLFDAAADSDDDEPPSWRDEFADSDSDDESFDPDASSSSEEEDDAALKANIARLRAENARLRAATEAASVARAVAASLESAAAAPAARAASSSSSSGDDEDADFESRMDQQLEAERAKVKPAFEVAAARRALDDEAPVTAWGGFAVGGWGDDGDDDVRAAPPPKKRPKHRYDAWDRSLDAPRRGNWDD</sequence>
<keyword evidence="12" id="KW-1185">Reference proteome</keyword>
<evidence type="ECO:0000256" key="3">
    <source>
        <dbReference type="ARBA" id="ARBA00022670"/>
    </source>
</evidence>
<proteinExistence type="inferred from homology"/>
<dbReference type="Gene3D" id="3.90.70.10">
    <property type="entry name" value="Cysteine proteinases"/>
    <property type="match status" value="1"/>
</dbReference>
<dbReference type="EMBL" id="HBIW01005652">
    <property type="protein sequence ID" value="CAE0689232.1"/>
    <property type="molecule type" value="Transcribed_RNA"/>
</dbReference>
<evidence type="ECO:0000256" key="4">
    <source>
        <dbReference type="ARBA" id="ARBA00022786"/>
    </source>
</evidence>
<evidence type="ECO:0000313" key="11">
    <source>
        <dbReference type="EMBL" id="CAH0373409.1"/>
    </source>
</evidence>
<keyword evidence="4 7" id="KW-0833">Ubl conjugation pathway</keyword>
<evidence type="ECO:0000256" key="7">
    <source>
        <dbReference type="RuleBase" id="RU366025"/>
    </source>
</evidence>
<feature type="region of interest" description="Disordered" evidence="8">
    <location>
        <begin position="709"/>
        <end position="753"/>
    </location>
</feature>
<keyword evidence="3 7" id="KW-0645">Protease</keyword>
<dbReference type="AlphaFoldDB" id="A0A7S3ZPD7"/>
<dbReference type="InterPro" id="IPR038765">
    <property type="entry name" value="Papain-like_cys_pep_sf"/>
</dbReference>
<comment type="catalytic activity">
    <reaction evidence="1 7">
        <text>Thiol-dependent hydrolysis of ester, thioester, amide, peptide and isopeptide bonds formed by the C-terminal Gly of ubiquitin (a 76-residue protein attached to proteins as an intracellular targeting signal).</text>
        <dbReference type="EC" id="3.4.19.12"/>
    </reaction>
</comment>
<dbReference type="Proteomes" id="UP000789595">
    <property type="component" value="Unassembled WGS sequence"/>
</dbReference>
<feature type="region of interest" description="Disordered" evidence="8">
    <location>
        <begin position="641"/>
        <end position="680"/>
    </location>
</feature>
<dbReference type="GO" id="GO:0004843">
    <property type="term" value="F:cysteine-type deubiquitinase activity"/>
    <property type="evidence" value="ECO:0007669"/>
    <property type="project" value="UniProtKB-UniRule"/>
</dbReference>
<dbReference type="SUPFAM" id="SSF54001">
    <property type="entry name" value="Cysteine proteinases"/>
    <property type="match status" value="1"/>
</dbReference>
<reference evidence="10" key="1">
    <citation type="submission" date="2021-01" db="EMBL/GenBank/DDBJ databases">
        <authorList>
            <person name="Corre E."/>
            <person name="Pelletier E."/>
            <person name="Niang G."/>
            <person name="Scheremetjew M."/>
            <person name="Finn R."/>
            <person name="Kale V."/>
            <person name="Holt S."/>
            <person name="Cochrane G."/>
            <person name="Meng A."/>
            <person name="Brown T."/>
            <person name="Cohen L."/>
        </authorList>
    </citation>
    <scope>NUCLEOTIDE SEQUENCE</scope>
    <source>
        <strain evidence="10">CCMP1756</strain>
    </source>
</reference>
<feature type="domain" description="USP" evidence="9">
    <location>
        <begin position="75"/>
        <end position="360"/>
    </location>
</feature>
<feature type="compositionally biased region" description="Basic and acidic residues" evidence="8">
    <location>
        <begin position="669"/>
        <end position="680"/>
    </location>
</feature>
<dbReference type="InterPro" id="IPR001394">
    <property type="entry name" value="Peptidase_C19_UCH"/>
</dbReference>
<dbReference type="InterPro" id="IPR018200">
    <property type="entry name" value="USP_CS"/>
</dbReference>
<evidence type="ECO:0000256" key="2">
    <source>
        <dbReference type="ARBA" id="ARBA00009085"/>
    </source>
</evidence>
<dbReference type="PROSITE" id="PS50235">
    <property type="entry name" value="USP_3"/>
    <property type="match status" value="1"/>
</dbReference>
<dbReference type="GO" id="GO:0005829">
    <property type="term" value="C:cytosol"/>
    <property type="evidence" value="ECO:0007669"/>
    <property type="project" value="TreeGrafter"/>
</dbReference>
<dbReference type="InterPro" id="IPR028889">
    <property type="entry name" value="USP"/>
</dbReference>
<dbReference type="GO" id="GO:0006508">
    <property type="term" value="P:proteolysis"/>
    <property type="evidence" value="ECO:0007669"/>
    <property type="project" value="UniProtKB-KW"/>
</dbReference>
<evidence type="ECO:0000256" key="8">
    <source>
        <dbReference type="SAM" id="MobiDB-lite"/>
    </source>
</evidence>
<accession>A0A7S3ZPD7</accession>
<feature type="compositionally biased region" description="Low complexity" evidence="8">
    <location>
        <begin position="641"/>
        <end position="661"/>
    </location>
</feature>
<gene>
    <name evidence="10" type="ORF">PCAL00307_LOCUS4666</name>
    <name evidence="11" type="ORF">PECAL_4P06030</name>
</gene>